<dbReference type="EMBL" id="FUYN01000015">
    <property type="protein sequence ID" value="SKB74877.1"/>
    <property type="molecule type" value="Genomic_DNA"/>
</dbReference>
<evidence type="ECO:0000256" key="1">
    <source>
        <dbReference type="SAM" id="Coils"/>
    </source>
</evidence>
<dbReference type="RefSeq" id="WP_079590841.1">
    <property type="nucleotide sequence ID" value="NZ_FUYN01000015.1"/>
</dbReference>
<evidence type="ECO:0000313" key="2">
    <source>
        <dbReference type="EMBL" id="SKB74877.1"/>
    </source>
</evidence>
<reference evidence="3" key="1">
    <citation type="submission" date="2017-02" db="EMBL/GenBank/DDBJ databases">
        <authorList>
            <person name="Varghese N."/>
            <person name="Submissions S."/>
        </authorList>
    </citation>
    <scope>NUCLEOTIDE SEQUENCE [LARGE SCALE GENOMIC DNA]</scope>
    <source>
        <strain evidence="3">ATCC 35199</strain>
    </source>
</reference>
<gene>
    <name evidence="2" type="ORF">SAMN02745120_0136</name>
</gene>
<dbReference type="AlphaFoldDB" id="A0A1T5DSY1"/>
<organism evidence="2 3">
    <name type="scientific">Acetoanaerobium noterae</name>
    <dbReference type="NCBI Taxonomy" id="745369"/>
    <lineage>
        <taxon>Bacteria</taxon>
        <taxon>Bacillati</taxon>
        <taxon>Bacillota</taxon>
        <taxon>Clostridia</taxon>
        <taxon>Peptostreptococcales</taxon>
        <taxon>Filifactoraceae</taxon>
        <taxon>Acetoanaerobium</taxon>
    </lineage>
</organism>
<keyword evidence="1" id="KW-0175">Coiled coil</keyword>
<protein>
    <submittedName>
        <fullName evidence="2">Uncharacterized protein</fullName>
    </submittedName>
</protein>
<sequence>MQRKDHSKLLEKLKKTKSNNSDEIVNLYESIDKSDVKEEITDNSIENRSTEEIYVPQESNVITLIKGSKDESTVEKKLNEKDKEISQLHDEVELNKENYKEALKEVQNQNLLLEKSKEEIHTYKSSINELKLQIEELKQSKDDKELNNKLLELENLQNDLNSSKENLLKIANEKSALMKQMSEKEVLYHTTQNALEEAQEEKRELRLALESLHLEKIELENKLKQTEGIRDLLKEKEEVISKSKQELELEQQEKFRLSKEKEGLLIEIQDIKKRLNSSNNSNLKIFYSPIDRVGTTTIAIKSALESNMKSVLIGITKEYKLGLKSYFPELLKIDNKEMFSKSFIKNDLEIFSLHLKDEVGNDDINKILLLINEFKSNDIFIDLDSSISKDLQEVILGITKSEKYLILHNNIYTIHKCMDKLLYSNKSIYTNWNLIFNKDFSVNSNYIELLDSKIGIDSVNSFPAINKDKLSKAKNQYKIINVLGQVDPKEREM</sequence>
<feature type="coiled-coil region" evidence="1">
    <location>
        <begin position="78"/>
        <end position="260"/>
    </location>
</feature>
<name>A0A1T5DSY1_9FIRM</name>
<dbReference type="Proteomes" id="UP000243406">
    <property type="component" value="Unassembled WGS sequence"/>
</dbReference>
<proteinExistence type="predicted"/>
<accession>A0A1T5DSY1</accession>
<keyword evidence="3" id="KW-1185">Reference proteome</keyword>
<evidence type="ECO:0000313" key="3">
    <source>
        <dbReference type="Proteomes" id="UP000243406"/>
    </source>
</evidence>